<gene>
    <name evidence="1" type="ORF">V7S43_002535</name>
</gene>
<keyword evidence="2" id="KW-1185">Reference proteome</keyword>
<reference evidence="1 2" key="1">
    <citation type="submission" date="2024-09" db="EMBL/GenBank/DDBJ databases">
        <title>Genome sequencing and assembly of Phytophthora oleae, isolate VK10A, causative agent of rot of olive drupes.</title>
        <authorList>
            <person name="Conti Taguali S."/>
            <person name="Riolo M."/>
            <person name="La Spada F."/>
            <person name="Cacciola S.O."/>
            <person name="Dionisio G."/>
        </authorList>
    </citation>
    <scope>NUCLEOTIDE SEQUENCE [LARGE SCALE GENOMIC DNA]</scope>
    <source>
        <strain evidence="1 2">VK10A</strain>
    </source>
</reference>
<evidence type="ECO:0000313" key="2">
    <source>
        <dbReference type="Proteomes" id="UP001632037"/>
    </source>
</evidence>
<protein>
    <submittedName>
        <fullName evidence="1">Uncharacterized protein</fullName>
    </submittedName>
</protein>
<sequence length="142" mass="15394">MQTTLIERGDKLSCGGDADNMKKVRRAMCQLYIYLKFGSLVKTRVARVEKSEIAGAAKCSGQKNNGIESFHDGGVLRHYVFVVDSHEALDVVPSPTACSRIFHTIFAASDGAQEADKLPSASGENVQRRVAADDGFNRFAVA</sequence>
<proteinExistence type="predicted"/>
<comment type="caution">
    <text evidence="1">The sequence shown here is derived from an EMBL/GenBank/DDBJ whole genome shotgun (WGS) entry which is preliminary data.</text>
</comment>
<dbReference type="Proteomes" id="UP001632037">
    <property type="component" value="Unassembled WGS sequence"/>
</dbReference>
<dbReference type="EMBL" id="JBIMZQ010000004">
    <property type="protein sequence ID" value="KAL3671867.1"/>
    <property type="molecule type" value="Genomic_DNA"/>
</dbReference>
<accession>A0ABD3FY70</accession>
<organism evidence="1 2">
    <name type="scientific">Phytophthora oleae</name>
    <dbReference type="NCBI Taxonomy" id="2107226"/>
    <lineage>
        <taxon>Eukaryota</taxon>
        <taxon>Sar</taxon>
        <taxon>Stramenopiles</taxon>
        <taxon>Oomycota</taxon>
        <taxon>Peronosporomycetes</taxon>
        <taxon>Peronosporales</taxon>
        <taxon>Peronosporaceae</taxon>
        <taxon>Phytophthora</taxon>
    </lineage>
</organism>
<name>A0ABD3FY70_9STRA</name>
<evidence type="ECO:0000313" key="1">
    <source>
        <dbReference type="EMBL" id="KAL3671867.1"/>
    </source>
</evidence>
<dbReference type="AlphaFoldDB" id="A0ABD3FY70"/>